<accession>A0A1X7LQX9</accession>
<keyword evidence="2" id="KW-1185">Reference proteome</keyword>
<sequence length="36" mass="4297">MLNMDTNRIRNSFIRNMREIKEGLYGLYKWKGCTSG</sequence>
<gene>
    <name evidence="1" type="ORF">SAMN06295960_4103</name>
</gene>
<dbReference type="Proteomes" id="UP000193834">
    <property type="component" value="Unassembled WGS sequence"/>
</dbReference>
<name>A0A1X7LQX9_9BACL</name>
<reference evidence="1 2" key="1">
    <citation type="submission" date="2017-04" db="EMBL/GenBank/DDBJ databases">
        <authorList>
            <person name="Afonso C.L."/>
            <person name="Miller P.J."/>
            <person name="Scott M.A."/>
            <person name="Spackman E."/>
            <person name="Goraichik I."/>
            <person name="Dimitrov K.M."/>
            <person name="Suarez D.L."/>
            <person name="Swayne D.E."/>
        </authorList>
    </citation>
    <scope>NUCLEOTIDE SEQUENCE [LARGE SCALE GENOMIC DNA]</scope>
    <source>
        <strain evidence="1 2">11</strain>
    </source>
</reference>
<evidence type="ECO:0000313" key="1">
    <source>
        <dbReference type="EMBL" id="SMG56316.1"/>
    </source>
</evidence>
<organism evidence="1 2">
    <name type="scientific">Paenibacillus aquistagni</name>
    <dbReference type="NCBI Taxonomy" id="1852522"/>
    <lineage>
        <taxon>Bacteria</taxon>
        <taxon>Bacillati</taxon>
        <taxon>Bacillota</taxon>
        <taxon>Bacilli</taxon>
        <taxon>Bacillales</taxon>
        <taxon>Paenibacillaceae</taxon>
        <taxon>Paenibacillus</taxon>
    </lineage>
</organism>
<dbReference type="STRING" id="1852522.SAMN06295960_4103"/>
<proteinExistence type="predicted"/>
<dbReference type="EMBL" id="FXAZ01000007">
    <property type="protein sequence ID" value="SMG56316.1"/>
    <property type="molecule type" value="Genomic_DNA"/>
</dbReference>
<dbReference type="AlphaFoldDB" id="A0A1X7LQX9"/>
<protein>
    <submittedName>
        <fullName evidence="1">Uncharacterized protein</fullName>
    </submittedName>
</protein>
<evidence type="ECO:0000313" key="2">
    <source>
        <dbReference type="Proteomes" id="UP000193834"/>
    </source>
</evidence>